<name>A0A7C4AQZ0_9BACT</name>
<dbReference type="AlphaFoldDB" id="A0A7C4AQZ0"/>
<dbReference type="EMBL" id="DTGT01000106">
    <property type="protein sequence ID" value="HGH60299.1"/>
    <property type="molecule type" value="Genomic_DNA"/>
</dbReference>
<evidence type="ECO:0000313" key="1">
    <source>
        <dbReference type="EMBL" id="HGH60299.1"/>
    </source>
</evidence>
<sequence>MLVSRERLTATRLKAVFPALAVIPSLRSWRQGRPVPPVIKTAPVLVRTLSYPLQYLHDYVSPDREILNLKVALVEEIVRQLFRKA</sequence>
<gene>
    <name evidence="1" type="ORF">ENV54_03255</name>
</gene>
<organism evidence="1">
    <name type="scientific">Desulfomonile tiedjei</name>
    <dbReference type="NCBI Taxonomy" id="2358"/>
    <lineage>
        <taxon>Bacteria</taxon>
        <taxon>Pseudomonadati</taxon>
        <taxon>Thermodesulfobacteriota</taxon>
        <taxon>Desulfomonilia</taxon>
        <taxon>Desulfomonilales</taxon>
        <taxon>Desulfomonilaceae</taxon>
        <taxon>Desulfomonile</taxon>
    </lineage>
</organism>
<reference evidence="1" key="1">
    <citation type="journal article" date="2020" name="mSystems">
        <title>Genome- and Community-Level Interaction Insights into Carbon Utilization and Element Cycling Functions of Hydrothermarchaeota in Hydrothermal Sediment.</title>
        <authorList>
            <person name="Zhou Z."/>
            <person name="Liu Y."/>
            <person name="Xu W."/>
            <person name="Pan J."/>
            <person name="Luo Z.H."/>
            <person name="Li M."/>
        </authorList>
    </citation>
    <scope>NUCLEOTIDE SEQUENCE [LARGE SCALE GENOMIC DNA]</scope>
    <source>
        <strain evidence="1">SpSt-769</strain>
    </source>
</reference>
<protein>
    <submittedName>
        <fullName evidence="1">Uncharacterized protein</fullName>
    </submittedName>
</protein>
<comment type="caution">
    <text evidence="1">The sequence shown here is derived from an EMBL/GenBank/DDBJ whole genome shotgun (WGS) entry which is preliminary data.</text>
</comment>
<accession>A0A7C4AQZ0</accession>
<proteinExistence type="predicted"/>